<accession>A0A4Y7SY36</accession>
<proteinExistence type="predicted"/>
<evidence type="ECO:0000259" key="2">
    <source>
        <dbReference type="Pfam" id="PF20152"/>
    </source>
</evidence>
<evidence type="ECO:0000256" key="1">
    <source>
        <dbReference type="SAM" id="Phobius"/>
    </source>
</evidence>
<keyword evidence="1" id="KW-0472">Membrane</keyword>
<dbReference type="Proteomes" id="UP000298030">
    <property type="component" value="Unassembled WGS sequence"/>
</dbReference>
<dbReference type="PANTHER" id="PTHR40465">
    <property type="entry name" value="CHROMOSOME 1, WHOLE GENOME SHOTGUN SEQUENCE"/>
    <property type="match status" value="1"/>
</dbReference>
<sequence>MTNFAVLLGPILIGVLMAYLLIGVYMVQLYHYAADDCILAARTRLHILVGFVTVAEVTNIVFITRSSWRILIGGVERPDLILIPPATSVGTPILNGVTACFVQCFFAWRITRLSGTRFKWVRHTIPALVVAIALLQLSAACVTAAKVCFVQLQRQFVLVYRLKLPVTLYLSASLACDSLITISMIYILLNFKAATELSTTKRLLNWLIFHAVENGAITTVCAALNLAFYIGRPQDAIQFTFQFLIGRLYAMTG</sequence>
<reference evidence="3 4" key="1">
    <citation type="journal article" date="2019" name="Nat. Ecol. Evol.">
        <title>Megaphylogeny resolves global patterns of mushroom evolution.</title>
        <authorList>
            <person name="Varga T."/>
            <person name="Krizsan K."/>
            <person name="Foldi C."/>
            <person name="Dima B."/>
            <person name="Sanchez-Garcia M."/>
            <person name="Sanchez-Ramirez S."/>
            <person name="Szollosi G.J."/>
            <person name="Szarkandi J.G."/>
            <person name="Papp V."/>
            <person name="Albert L."/>
            <person name="Andreopoulos W."/>
            <person name="Angelini C."/>
            <person name="Antonin V."/>
            <person name="Barry K.W."/>
            <person name="Bougher N.L."/>
            <person name="Buchanan P."/>
            <person name="Buyck B."/>
            <person name="Bense V."/>
            <person name="Catcheside P."/>
            <person name="Chovatia M."/>
            <person name="Cooper J."/>
            <person name="Damon W."/>
            <person name="Desjardin D."/>
            <person name="Finy P."/>
            <person name="Geml J."/>
            <person name="Haridas S."/>
            <person name="Hughes K."/>
            <person name="Justo A."/>
            <person name="Karasinski D."/>
            <person name="Kautmanova I."/>
            <person name="Kiss B."/>
            <person name="Kocsube S."/>
            <person name="Kotiranta H."/>
            <person name="LaButti K.M."/>
            <person name="Lechner B.E."/>
            <person name="Liimatainen K."/>
            <person name="Lipzen A."/>
            <person name="Lukacs Z."/>
            <person name="Mihaltcheva S."/>
            <person name="Morgado L.N."/>
            <person name="Niskanen T."/>
            <person name="Noordeloos M.E."/>
            <person name="Ohm R.A."/>
            <person name="Ortiz-Santana B."/>
            <person name="Ovrebo C."/>
            <person name="Racz N."/>
            <person name="Riley R."/>
            <person name="Savchenko A."/>
            <person name="Shiryaev A."/>
            <person name="Soop K."/>
            <person name="Spirin V."/>
            <person name="Szebenyi C."/>
            <person name="Tomsovsky M."/>
            <person name="Tulloss R.E."/>
            <person name="Uehling J."/>
            <person name="Grigoriev I.V."/>
            <person name="Vagvolgyi C."/>
            <person name="Papp T."/>
            <person name="Martin F.M."/>
            <person name="Miettinen O."/>
            <person name="Hibbett D.S."/>
            <person name="Nagy L.G."/>
        </authorList>
    </citation>
    <scope>NUCLEOTIDE SEQUENCE [LARGE SCALE GENOMIC DNA]</scope>
    <source>
        <strain evidence="3 4">FP101781</strain>
    </source>
</reference>
<feature type="transmembrane region" description="Helical" evidence="1">
    <location>
        <begin position="6"/>
        <end position="27"/>
    </location>
</feature>
<dbReference type="EMBL" id="QPFP01000047">
    <property type="protein sequence ID" value="TEB26548.1"/>
    <property type="molecule type" value="Genomic_DNA"/>
</dbReference>
<evidence type="ECO:0000313" key="3">
    <source>
        <dbReference type="EMBL" id="TEB26548.1"/>
    </source>
</evidence>
<dbReference type="OrthoDB" id="3223377at2759"/>
<evidence type="ECO:0000313" key="4">
    <source>
        <dbReference type="Proteomes" id="UP000298030"/>
    </source>
</evidence>
<feature type="transmembrane region" description="Helical" evidence="1">
    <location>
        <begin position="47"/>
        <end position="68"/>
    </location>
</feature>
<dbReference type="AlphaFoldDB" id="A0A4Y7SY36"/>
<keyword evidence="4" id="KW-1185">Reference proteome</keyword>
<feature type="transmembrane region" description="Helical" evidence="1">
    <location>
        <begin position="128"/>
        <end position="152"/>
    </location>
</feature>
<feature type="transmembrane region" description="Helical" evidence="1">
    <location>
        <begin position="203"/>
        <end position="230"/>
    </location>
</feature>
<comment type="caution">
    <text evidence="3">The sequence shown here is derived from an EMBL/GenBank/DDBJ whole genome shotgun (WGS) entry which is preliminary data.</text>
</comment>
<feature type="transmembrane region" description="Helical" evidence="1">
    <location>
        <begin position="172"/>
        <end position="191"/>
    </location>
</feature>
<keyword evidence="1" id="KW-0812">Transmembrane</keyword>
<dbReference type="STRING" id="71717.A0A4Y7SY36"/>
<dbReference type="Pfam" id="PF20152">
    <property type="entry name" value="DUF6534"/>
    <property type="match status" value="1"/>
</dbReference>
<name>A0A4Y7SY36_COPMI</name>
<dbReference type="PANTHER" id="PTHR40465:SF1">
    <property type="entry name" value="DUF6534 DOMAIN-CONTAINING PROTEIN"/>
    <property type="match status" value="1"/>
</dbReference>
<dbReference type="InterPro" id="IPR045339">
    <property type="entry name" value="DUF6534"/>
</dbReference>
<organism evidence="3 4">
    <name type="scientific">Coprinellus micaceus</name>
    <name type="common">Glistening ink-cap mushroom</name>
    <name type="synonym">Coprinus micaceus</name>
    <dbReference type="NCBI Taxonomy" id="71717"/>
    <lineage>
        <taxon>Eukaryota</taxon>
        <taxon>Fungi</taxon>
        <taxon>Dikarya</taxon>
        <taxon>Basidiomycota</taxon>
        <taxon>Agaricomycotina</taxon>
        <taxon>Agaricomycetes</taxon>
        <taxon>Agaricomycetidae</taxon>
        <taxon>Agaricales</taxon>
        <taxon>Agaricineae</taxon>
        <taxon>Psathyrellaceae</taxon>
        <taxon>Coprinellus</taxon>
    </lineage>
</organism>
<keyword evidence="1" id="KW-1133">Transmembrane helix</keyword>
<protein>
    <recommendedName>
        <fullName evidence="2">DUF6534 domain-containing protein</fullName>
    </recommendedName>
</protein>
<feature type="domain" description="DUF6534" evidence="2">
    <location>
        <begin position="173"/>
        <end position="252"/>
    </location>
</feature>
<gene>
    <name evidence="3" type="ORF">FA13DRAFT_1019619</name>
</gene>